<evidence type="ECO:0000256" key="1">
    <source>
        <dbReference type="ARBA" id="ARBA00022695"/>
    </source>
</evidence>
<dbReference type="GO" id="GO:0003964">
    <property type="term" value="F:RNA-directed DNA polymerase activity"/>
    <property type="evidence" value="ECO:0007669"/>
    <property type="project" value="UniProtKB-KW"/>
</dbReference>
<evidence type="ECO:0000313" key="14">
    <source>
        <dbReference type="Proteomes" id="UP000242877"/>
    </source>
</evidence>
<evidence type="ECO:0000313" key="13">
    <source>
        <dbReference type="EMBL" id="KZZ86739.1"/>
    </source>
</evidence>
<dbReference type="GO" id="GO:0046872">
    <property type="term" value="F:metal ion binding"/>
    <property type="evidence" value="ECO:0007669"/>
    <property type="project" value="UniProtKB-KW"/>
</dbReference>
<feature type="compositionally biased region" description="Low complexity" evidence="12">
    <location>
        <begin position="493"/>
        <end position="519"/>
    </location>
</feature>
<dbReference type="InterPro" id="IPR036397">
    <property type="entry name" value="RNaseH_sf"/>
</dbReference>
<dbReference type="OrthoDB" id="3243429at2759"/>
<dbReference type="GO" id="GO:0004519">
    <property type="term" value="F:endonuclease activity"/>
    <property type="evidence" value="ECO:0007669"/>
    <property type="project" value="UniProtKB-KW"/>
</dbReference>
<evidence type="ECO:0000256" key="3">
    <source>
        <dbReference type="ARBA" id="ARBA00022723"/>
    </source>
</evidence>
<comment type="caution">
    <text evidence="13">The sequence shown here is derived from an EMBL/GenBank/DDBJ whole genome shotgun (WGS) entry which is preliminary data.</text>
</comment>
<dbReference type="PANTHER" id="PTHR42648:SF11">
    <property type="entry name" value="TRANSPOSON TY4-P GAG-POL POLYPROTEIN"/>
    <property type="match status" value="1"/>
</dbReference>
<keyword evidence="9" id="KW-0808">Transferase</keyword>
<evidence type="ECO:0000256" key="4">
    <source>
        <dbReference type="ARBA" id="ARBA00022759"/>
    </source>
</evidence>
<evidence type="ECO:0000256" key="11">
    <source>
        <dbReference type="ARBA" id="ARBA00023172"/>
    </source>
</evidence>
<feature type="region of interest" description="Disordered" evidence="12">
    <location>
        <begin position="378"/>
        <end position="519"/>
    </location>
</feature>
<evidence type="ECO:0000256" key="7">
    <source>
        <dbReference type="ARBA" id="ARBA00022908"/>
    </source>
</evidence>
<feature type="compositionally biased region" description="Low complexity" evidence="12">
    <location>
        <begin position="384"/>
        <end position="398"/>
    </location>
</feature>
<keyword evidence="8" id="KW-0695">RNA-directed DNA polymerase</keyword>
<keyword evidence="9" id="KW-0239">DNA-directed DNA polymerase</keyword>
<dbReference type="SUPFAM" id="SSF53098">
    <property type="entry name" value="Ribonuclease H-like"/>
    <property type="match status" value="1"/>
</dbReference>
<organism evidence="13 14">
    <name type="scientific">Ascosphaera apis ARSEF 7405</name>
    <dbReference type="NCBI Taxonomy" id="392613"/>
    <lineage>
        <taxon>Eukaryota</taxon>
        <taxon>Fungi</taxon>
        <taxon>Dikarya</taxon>
        <taxon>Ascomycota</taxon>
        <taxon>Pezizomycotina</taxon>
        <taxon>Eurotiomycetes</taxon>
        <taxon>Eurotiomycetidae</taxon>
        <taxon>Onygenales</taxon>
        <taxon>Ascosphaeraceae</taxon>
        <taxon>Ascosphaera</taxon>
    </lineage>
</organism>
<dbReference type="GO" id="GO:0003887">
    <property type="term" value="F:DNA-directed DNA polymerase activity"/>
    <property type="evidence" value="ECO:0007669"/>
    <property type="project" value="UniProtKB-KW"/>
</dbReference>
<dbReference type="AlphaFoldDB" id="A0A167UXK3"/>
<keyword evidence="5" id="KW-0378">Hydrolase</keyword>
<dbReference type="PANTHER" id="PTHR42648">
    <property type="entry name" value="TRANSPOSASE, PUTATIVE-RELATED"/>
    <property type="match status" value="1"/>
</dbReference>
<dbReference type="InterPro" id="IPR039537">
    <property type="entry name" value="Retrotran_Ty1/copia-like"/>
</dbReference>
<dbReference type="GO" id="GO:0016787">
    <property type="term" value="F:hydrolase activity"/>
    <property type="evidence" value="ECO:0007669"/>
    <property type="project" value="UniProtKB-KW"/>
</dbReference>
<evidence type="ECO:0000256" key="2">
    <source>
        <dbReference type="ARBA" id="ARBA00022722"/>
    </source>
</evidence>
<name>A0A167UXK3_9EURO</name>
<keyword evidence="3" id="KW-0479">Metal-binding</keyword>
<gene>
    <name evidence="13" type="ORF">AAP_06267</name>
</gene>
<keyword evidence="2" id="KW-0540">Nuclease</keyword>
<dbReference type="GO" id="GO:0006310">
    <property type="term" value="P:DNA recombination"/>
    <property type="evidence" value="ECO:0007669"/>
    <property type="project" value="UniProtKB-KW"/>
</dbReference>
<dbReference type="VEuPathDB" id="FungiDB:AAP_06267"/>
<dbReference type="GO" id="GO:0015074">
    <property type="term" value="P:DNA integration"/>
    <property type="evidence" value="ECO:0007669"/>
    <property type="project" value="UniProtKB-KW"/>
</dbReference>
<keyword evidence="14" id="KW-1185">Reference proteome</keyword>
<feature type="compositionally biased region" description="Low complexity" evidence="12">
    <location>
        <begin position="419"/>
        <end position="438"/>
    </location>
</feature>
<evidence type="ECO:0000256" key="10">
    <source>
        <dbReference type="ARBA" id="ARBA00023125"/>
    </source>
</evidence>
<reference evidence="13 14" key="1">
    <citation type="journal article" date="2016" name="Genome Biol. Evol.">
        <title>Divergent and convergent evolution of fungal pathogenicity.</title>
        <authorList>
            <person name="Shang Y."/>
            <person name="Xiao G."/>
            <person name="Zheng P."/>
            <person name="Cen K."/>
            <person name="Zhan S."/>
            <person name="Wang C."/>
        </authorList>
    </citation>
    <scope>NUCLEOTIDE SEQUENCE [LARGE SCALE GENOMIC DNA]</scope>
    <source>
        <strain evidence="13 14">ARSEF 7405</strain>
    </source>
</reference>
<sequence>MSVVSGASSTVSVASLATQNELDRCHWHRRLGHPSPRKFDYIMRELIKRPELAINQKDGISHDLDCSVCKVNKCRKSRWRYSLRHATFPLQMVYINLNMRPVDERDARNGAPIVVVDDYTRYSWVLEPKGRRLQDVKEALQQWLNTVERQSNSRVKCIGIRTAQVNKLGIVQDWLSAIGIQIEWLDSTLSTDDADIAGRHTRRLTEIATVLFHDSGLPLDFHYEIFAAAAYLRNRVGFVHKTDKTPFELWFGRKPTFDHVRTFGCKVHYFVNPDDRPRTAVMAAREGILLGHDTFEAHYWVLSKEDELIVTQDLRFTENQRGGLAEFPIHDVFDIVRPARLAHFYQAPLTESILSGSVCSASASGAESEVMSVGSIRSNETYHSQRSSSSTGGSVRSSINRLARSFGTRTHSDVRSEVSAASGPQSSVSGSSRYVSQPALPAAEHLHPGIVSGSASYRRKGRVCSGGEHYQRPSRSESRRASRRSTPDNGAPGPSVVRGVSISRSSRLSRVSGSSRGSA</sequence>
<protein>
    <submittedName>
        <fullName evidence="13">Ribonuclease H-like protein</fullName>
    </submittedName>
</protein>
<evidence type="ECO:0000256" key="6">
    <source>
        <dbReference type="ARBA" id="ARBA00022842"/>
    </source>
</evidence>
<keyword evidence="10" id="KW-0238">DNA-binding</keyword>
<evidence type="ECO:0000256" key="12">
    <source>
        <dbReference type="SAM" id="MobiDB-lite"/>
    </source>
</evidence>
<evidence type="ECO:0000256" key="9">
    <source>
        <dbReference type="ARBA" id="ARBA00022932"/>
    </source>
</evidence>
<keyword evidence="6" id="KW-0460">Magnesium</keyword>
<keyword evidence="11" id="KW-0233">DNA recombination</keyword>
<accession>A0A167UXK3</accession>
<evidence type="ECO:0000256" key="8">
    <source>
        <dbReference type="ARBA" id="ARBA00022918"/>
    </source>
</evidence>
<evidence type="ECO:0000256" key="5">
    <source>
        <dbReference type="ARBA" id="ARBA00022801"/>
    </source>
</evidence>
<dbReference type="EMBL" id="AZGZ01000049">
    <property type="protein sequence ID" value="KZZ86739.1"/>
    <property type="molecule type" value="Genomic_DNA"/>
</dbReference>
<keyword evidence="1" id="KW-0548">Nucleotidyltransferase</keyword>
<proteinExistence type="predicted"/>
<dbReference type="Proteomes" id="UP000242877">
    <property type="component" value="Unassembled WGS sequence"/>
</dbReference>
<keyword evidence="4" id="KW-0255">Endonuclease</keyword>
<dbReference type="GO" id="GO:0003677">
    <property type="term" value="F:DNA binding"/>
    <property type="evidence" value="ECO:0007669"/>
    <property type="project" value="UniProtKB-KW"/>
</dbReference>
<dbReference type="InterPro" id="IPR012337">
    <property type="entry name" value="RNaseH-like_sf"/>
</dbReference>
<keyword evidence="7" id="KW-0229">DNA integration</keyword>
<dbReference type="Gene3D" id="3.30.420.10">
    <property type="entry name" value="Ribonuclease H-like superfamily/Ribonuclease H"/>
    <property type="match status" value="1"/>
</dbReference>
<feature type="compositionally biased region" description="Basic and acidic residues" evidence="12">
    <location>
        <begin position="469"/>
        <end position="480"/>
    </location>
</feature>